<dbReference type="RefSeq" id="WP_089740747.1">
    <property type="nucleotide sequence ID" value="NZ_FOGL01000009.1"/>
</dbReference>
<keyword evidence="1" id="KW-0805">Transcription regulation</keyword>
<evidence type="ECO:0000313" key="5">
    <source>
        <dbReference type="EMBL" id="SER74140.1"/>
    </source>
</evidence>
<accession>A0A1H9RMV2</accession>
<dbReference type="OrthoDB" id="9801546at2"/>
<dbReference type="PROSITE" id="PS50949">
    <property type="entry name" value="HTH_GNTR"/>
    <property type="match status" value="1"/>
</dbReference>
<dbReference type="GO" id="GO:0003677">
    <property type="term" value="F:DNA binding"/>
    <property type="evidence" value="ECO:0007669"/>
    <property type="project" value="UniProtKB-KW"/>
</dbReference>
<protein>
    <submittedName>
        <fullName evidence="5">Transcriptional regulator, GntR family</fullName>
    </submittedName>
</protein>
<evidence type="ECO:0000256" key="3">
    <source>
        <dbReference type="ARBA" id="ARBA00023163"/>
    </source>
</evidence>
<evidence type="ECO:0000259" key="4">
    <source>
        <dbReference type="PROSITE" id="PS50949"/>
    </source>
</evidence>
<feature type="domain" description="HTH gntR-type" evidence="4">
    <location>
        <begin position="13"/>
        <end position="81"/>
    </location>
</feature>
<keyword evidence="3" id="KW-0804">Transcription</keyword>
<dbReference type="PANTHER" id="PTHR38445">
    <property type="entry name" value="HTH-TYPE TRANSCRIPTIONAL REPRESSOR YTRA"/>
    <property type="match status" value="1"/>
</dbReference>
<dbReference type="InterPro" id="IPR036388">
    <property type="entry name" value="WH-like_DNA-bd_sf"/>
</dbReference>
<keyword evidence="6" id="KW-1185">Reference proteome</keyword>
<dbReference type="InterPro" id="IPR000524">
    <property type="entry name" value="Tscrpt_reg_HTH_GntR"/>
</dbReference>
<keyword evidence="2" id="KW-0238">DNA-binding</keyword>
<evidence type="ECO:0000256" key="2">
    <source>
        <dbReference type="ARBA" id="ARBA00023125"/>
    </source>
</evidence>
<dbReference type="STRING" id="531814.SAMN04487944_10970"/>
<dbReference type="SUPFAM" id="SSF46785">
    <property type="entry name" value="Winged helix' DNA-binding domain"/>
    <property type="match status" value="1"/>
</dbReference>
<dbReference type="SMART" id="SM00345">
    <property type="entry name" value="HTH_GNTR"/>
    <property type="match status" value="1"/>
</dbReference>
<organism evidence="5 6">
    <name type="scientific">Gracilibacillus ureilyticus</name>
    <dbReference type="NCBI Taxonomy" id="531814"/>
    <lineage>
        <taxon>Bacteria</taxon>
        <taxon>Bacillati</taxon>
        <taxon>Bacillota</taxon>
        <taxon>Bacilli</taxon>
        <taxon>Bacillales</taxon>
        <taxon>Bacillaceae</taxon>
        <taxon>Gracilibacillus</taxon>
    </lineage>
</organism>
<proteinExistence type="predicted"/>
<dbReference type="GO" id="GO:0003700">
    <property type="term" value="F:DNA-binding transcription factor activity"/>
    <property type="evidence" value="ECO:0007669"/>
    <property type="project" value="InterPro"/>
</dbReference>
<dbReference type="InterPro" id="IPR036390">
    <property type="entry name" value="WH_DNA-bd_sf"/>
</dbReference>
<dbReference type="Gene3D" id="1.10.10.10">
    <property type="entry name" value="Winged helix-like DNA-binding domain superfamily/Winged helix DNA-binding domain"/>
    <property type="match status" value="1"/>
</dbReference>
<dbReference type="CDD" id="cd07377">
    <property type="entry name" value="WHTH_GntR"/>
    <property type="match status" value="1"/>
</dbReference>
<dbReference type="PANTHER" id="PTHR38445:SF7">
    <property type="entry name" value="GNTR-FAMILY TRANSCRIPTIONAL REGULATOR"/>
    <property type="match status" value="1"/>
</dbReference>
<dbReference type="Proteomes" id="UP000199687">
    <property type="component" value="Unassembled WGS sequence"/>
</dbReference>
<evidence type="ECO:0000256" key="1">
    <source>
        <dbReference type="ARBA" id="ARBA00023015"/>
    </source>
</evidence>
<reference evidence="5 6" key="1">
    <citation type="submission" date="2016-10" db="EMBL/GenBank/DDBJ databases">
        <authorList>
            <person name="de Groot N.N."/>
        </authorList>
    </citation>
    <scope>NUCLEOTIDE SEQUENCE [LARGE SCALE GENOMIC DNA]</scope>
    <source>
        <strain evidence="5 6">CGMCC 1.7727</strain>
    </source>
</reference>
<sequence length="133" mass="14778">MKLPISVSEGSKEPIYYQIETQLKNLVISGQLAAGTLLPSIRALSSDLSCSVITTRRAYQNLENEGFIQTVQGKGTFVRDIGQQVKAETKETTGYSYIMKLLKDLSALGFSEKEIKQLIQKAILEWEGGNDFE</sequence>
<name>A0A1H9RMV2_9BACI</name>
<dbReference type="AlphaFoldDB" id="A0A1H9RMV2"/>
<gene>
    <name evidence="5" type="ORF">SAMN04487944_10970</name>
</gene>
<evidence type="ECO:0000313" key="6">
    <source>
        <dbReference type="Proteomes" id="UP000199687"/>
    </source>
</evidence>
<dbReference type="EMBL" id="FOGL01000009">
    <property type="protein sequence ID" value="SER74140.1"/>
    <property type="molecule type" value="Genomic_DNA"/>
</dbReference>
<dbReference type="Pfam" id="PF00392">
    <property type="entry name" value="GntR"/>
    <property type="match status" value="1"/>
</dbReference>